<evidence type="ECO:0000313" key="2">
    <source>
        <dbReference type="EMBL" id="SFR66690.1"/>
    </source>
</evidence>
<dbReference type="Proteomes" id="UP000199462">
    <property type="component" value="Unassembled WGS sequence"/>
</dbReference>
<feature type="transmembrane region" description="Helical" evidence="1">
    <location>
        <begin position="157"/>
        <end position="175"/>
    </location>
</feature>
<accession>A0A1I6IK53</accession>
<feature type="transmembrane region" description="Helical" evidence="1">
    <location>
        <begin position="74"/>
        <end position="94"/>
    </location>
</feature>
<keyword evidence="1" id="KW-1133">Transmembrane helix</keyword>
<feature type="transmembrane region" description="Helical" evidence="1">
    <location>
        <begin position="12"/>
        <end position="36"/>
    </location>
</feature>
<dbReference type="AlphaFoldDB" id="A0A1I6IK53"/>
<proteinExistence type="predicted"/>
<keyword evidence="1" id="KW-0472">Membrane</keyword>
<feature type="transmembrane region" description="Helical" evidence="1">
    <location>
        <begin position="190"/>
        <end position="210"/>
    </location>
</feature>
<evidence type="ECO:0008006" key="4">
    <source>
        <dbReference type="Google" id="ProtNLM"/>
    </source>
</evidence>
<keyword evidence="1" id="KW-0812">Transmembrane</keyword>
<reference evidence="3" key="1">
    <citation type="submission" date="2016-10" db="EMBL/GenBank/DDBJ databases">
        <authorList>
            <person name="Varghese N."/>
            <person name="Submissions S."/>
        </authorList>
    </citation>
    <scope>NUCLEOTIDE SEQUENCE [LARGE SCALE GENOMIC DNA]</scope>
    <source>
        <strain evidence="3">DSM 19891</strain>
    </source>
</reference>
<feature type="transmembrane region" description="Helical" evidence="1">
    <location>
        <begin position="106"/>
        <end position="123"/>
    </location>
</feature>
<name>A0A1I6IK53_9FLAO</name>
<dbReference type="RefSeq" id="WP_091902710.1">
    <property type="nucleotide sequence ID" value="NZ_FOYX01000001.1"/>
</dbReference>
<organism evidence="2 3">
    <name type="scientific">Maribacter stanieri</name>
    <dbReference type="NCBI Taxonomy" id="440514"/>
    <lineage>
        <taxon>Bacteria</taxon>
        <taxon>Pseudomonadati</taxon>
        <taxon>Bacteroidota</taxon>
        <taxon>Flavobacteriia</taxon>
        <taxon>Flavobacteriales</taxon>
        <taxon>Flavobacteriaceae</taxon>
        <taxon>Maribacter</taxon>
    </lineage>
</organism>
<protein>
    <recommendedName>
        <fullName evidence="4">DUF998 domain-containing protein</fullName>
    </recommendedName>
</protein>
<sequence>MKTKPVLETYGLLLLYLSLLGIIFFIFFYVIAAIHYPGGSWLEPDINGFSFWHNYLCDLLDFNAINGKPNKARLYAIVALCLLCTSILFIWFLLPKLFKTKNNIQKLMGGSGYLSLFSILFLVLDYHDIVVRIAGIFGLVAFITCCIELYKTSYKKLFILGVVCIFIFLANYYIYETGIIIHILPVVQKITFSLFIIWFIALDLALYRMLRQTDDIRSKKI</sequence>
<feature type="transmembrane region" description="Helical" evidence="1">
    <location>
        <begin position="129"/>
        <end position="150"/>
    </location>
</feature>
<evidence type="ECO:0000313" key="3">
    <source>
        <dbReference type="Proteomes" id="UP000199462"/>
    </source>
</evidence>
<gene>
    <name evidence="2" type="ORF">SAMN04488010_1807</name>
</gene>
<dbReference type="EMBL" id="FOYX01000001">
    <property type="protein sequence ID" value="SFR66690.1"/>
    <property type="molecule type" value="Genomic_DNA"/>
</dbReference>
<evidence type="ECO:0000256" key="1">
    <source>
        <dbReference type="SAM" id="Phobius"/>
    </source>
</evidence>
<keyword evidence="3" id="KW-1185">Reference proteome</keyword>